<accession>A0A8K1FM45</accession>
<dbReference type="Gene3D" id="3.40.50.720">
    <property type="entry name" value="NAD(P)-binding Rossmann-like Domain"/>
    <property type="match status" value="1"/>
</dbReference>
<evidence type="ECO:0008006" key="4">
    <source>
        <dbReference type="Google" id="ProtNLM"/>
    </source>
</evidence>
<dbReference type="InterPro" id="IPR002347">
    <property type="entry name" value="SDR_fam"/>
</dbReference>
<dbReference type="PANTHER" id="PTHR43157:SF31">
    <property type="entry name" value="PHOSPHATIDYLINOSITOL-GLYCAN BIOSYNTHESIS CLASS F PROTEIN"/>
    <property type="match status" value="1"/>
</dbReference>
<evidence type="ECO:0000256" key="1">
    <source>
        <dbReference type="ARBA" id="ARBA00023002"/>
    </source>
</evidence>
<evidence type="ECO:0000313" key="2">
    <source>
        <dbReference type="EMBL" id="TMW68955.1"/>
    </source>
</evidence>
<protein>
    <recommendedName>
        <fullName evidence="4">Protochlorophyllide reductase</fullName>
    </recommendedName>
</protein>
<dbReference type="PANTHER" id="PTHR43157">
    <property type="entry name" value="PHOSPHATIDYLINOSITOL-GLYCAN BIOSYNTHESIS CLASS F PROTEIN-RELATED"/>
    <property type="match status" value="1"/>
</dbReference>
<reference evidence="2" key="1">
    <citation type="submission" date="2019-03" db="EMBL/GenBank/DDBJ databases">
        <title>Long read genome sequence of the mycoparasitic Pythium oligandrum ATCC 38472 isolated from sugarbeet rhizosphere.</title>
        <authorList>
            <person name="Gaulin E."/>
        </authorList>
    </citation>
    <scope>NUCLEOTIDE SEQUENCE</scope>
    <source>
        <strain evidence="2">ATCC 38472_TT</strain>
    </source>
</reference>
<evidence type="ECO:0000313" key="3">
    <source>
        <dbReference type="Proteomes" id="UP000794436"/>
    </source>
</evidence>
<dbReference type="GO" id="GO:0016491">
    <property type="term" value="F:oxidoreductase activity"/>
    <property type="evidence" value="ECO:0007669"/>
    <property type="project" value="UniProtKB-KW"/>
</dbReference>
<dbReference type="Pfam" id="PF00106">
    <property type="entry name" value="adh_short"/>
    <property type="match status" value="1"/>
</dbReference>
<name>A0A8K1FM45_PYTOL</name>
<organism evidence="2 3">
    <name type="scientific">Pythium oligandrum</name>
    <name type="common">Mycoparasitic fungus</name>
    <dbReference type="NCBI Taxonomy" id="41045"/>
    <lineage>
        <taxon>Eukaryota</taxon>
        <taxon>Sar</taxon>
        <taxon>Stramenopiles</taxon>
        <taxon>Oomycota</taxon>
        <taxon>Peronosporomycetes</taxon>
        <taxon>Pythiales</taxon>
        <taxon>Pythiaceae</taxon>
        <taxon>Pythium</taxon>
    </lineage>
</organism>
<dbReference type="InterPro" id="IPR036291">
    <property type="entry name" value="NAD(P)-bd_dom_sf"/>
</dbReference>
<keyword evidence="3" id="KW-1185">Reference proteome</keyword>
<keyword evidence="1" id="KW-0560">Oxidoreductase</keyword>
<proteinExistence type="predicted"/>
<sequence>MSKKIILVTGANSGIGLECCRALAKQENVHVIAAGRNKQRINAAVEVIKASAALTSVVEGAIVDLSSLKSVREFAESIQKRGLEIFSLVCNAGVQVKTKTFTVDGFEATAGTNHISHFLLIKLLIGRTKRVITLGSETHDPAEKTKLPTPNVSDLDQMAKGYEPFSGQEAYATSKLCNMILAKEIPRQYPGKEAITYSPGLTPDTGLFREQPRLVFNLIIFMMRVFNWFRGVRMSTSEYSGEYLARVASTDSLEKNGWRNGDYIRIDEVWQPSEQVRDPVLAKDLWDKSEEWVRPFLA</sequence>
<dbReference type="SUPFAM" id="SSF51735">
    <property type="entry name" value="NAD(P)-binding Rossmann-fold domains"/>
    <property type="match status" value="1"/>
</dbReference>
<dbReference type="AlphaFoldDB" id="A0A8K1FM45"/>
<gene>
    <name evidence="2" type="ORF">Poli38472_001111</name>
</gene>
<comment type="caution">
    <text evidence="2">The sequence shown here is derived from an EMBL/GenBank/DDBJ whole genome shotgun (WGS) entry which is preliminary data.</text>
</comment>
<dbReference type="EMBL" id="SPLM01000001">
    <property type="protein sequence ID" value="TMW68955.1"/>
    <property type="molecule type" value="Genomic_DNA"/>
</dbReference>
<dbReference type="Proteomes" id="UP000794436">
    <property type="component" value="Unassembled WGS sequence"/>
</dbReference>
<dbReference type="OrthoDB" id="157595at2759"/>